<name>A0AA40CCE7_9PEZI</name>
<accession>A0AA40CCE7</accession>
<dbReference type="Gene3D" id="6.10.140.1020">
    <property type="match status" value="1"/>
</dbReference>
<proteinExistence type="predicted"/>
<feature type="region of interest" description="Disordered" evidence="2">
    <location>
        <begin position="1"/>
        <end position="109"/>
    </location>
</feature>
<evidence type="ECO:0000256" key="1">
    <source>
        <dbReference type="SAM" id="Coils"/>
    </source>
</evidence>
<evidence type="ECO:0000256" key="2">
    <source>
        <dbReference type="SAM" id="MobiDB-lite"/>
    </source>
</evidence>
<protein>
    <submittedName>
        <fullName evidence="3">Uncharacterized protein</fullName>
    </submittedName>
</protein>
<dbReference type="AlphaFoldDB" id="A0AA40CCE7"/>
<dbReference type="PANTHER" id="PTHR28527:SF1">
    <property type="entry name" value="SWI5-DEPENDENT RECOMBINATION DNA REPAIR PROTEIN 1"/>
    <property type="match status" value="1"/>
</dbReference>
<organism evidence="3 4">
    <name type="scientific">Immersiella caudata</name>
    <dbReference type="NCBI Taxonomy" id="314043"/>
    <lineage>
        <taxon>Eukaryota</taxon>
        <taxon>Fungi</taxon>
        <taxon>Dikarya</taxon>
        <taxon>Ascomycota</taxon>
        <taxon>Pezizomycotina</taxon>
        <taxon>Sordariomycetes</taxon>
        <taxon>Sordariomycetidae</taxon>
        <taxon>Sordariales</taxon>
        <taxon>Lasiosphaeriaceae</taxon>
        <taxon>Immersiella</taxon>
    </lineage>
</organism>
<feature type="region of interest" description="Disordered" evidence="2">
    <location>
        <begin position="190"/>
        <end position="244"/>
    </location>
</feature>
<dbReference type="Proteomes" id="UP001175000">
    <property type="component" value="Unassembled WGS sequence"/>
</dbReference>
<comment type="caution">
    <text evidence="3">The sequence shown here is derived from an EMBL/GenBank/DDBJ whole genome shotgun (WGS) entry which is preliminary data.</text>
</comment>
<feature type="compositionally biased region" description="Basic and acidic residues" evidence="2">
    <location>
        <begin position="215"/>
        <end position="229"/>
    </location>
</feature>
<dbReference type="PANTHER" id="PTHR28527">
    <property type="entry name" value="MATING-TYPE SWITCHING PROTEIN SWI2-RELATED"/>
    <property type="match status" value="1"/>
</dbReference>
<feature type="compositionally biased region" description="Polar residues" evidence="2">
    <location>
        <begin position="59"/>
        <end position="84"/>
    </location>
</feature>
<evidence type="ECO:0000313" key="4">
    <source>
        <dbReference type="Proteomes" id="UP001175000"/>
    </source>
</evidence>
<dbReference type="GO" id="GO:0006310">
    <property type="term" value="P:DNA recombination"/>
    <property type="evidence" value="ECO:0007669"/>
    <property type="project" value="TreeGrafter"/>
</dbReference>
<dbReference type="EMBL" id="JAULSU010000001">
    <property type="protein sequence ID" value="KAK0633035.1"/>
    <property type="molecule type" value="Genomic_DNA"/>
</dbReference>
<keyword evidence="4" id="KW-1185">Reference proteome</keyword>
<evidence type="ECO:0000313" key="3">
    <source>
        <dbReference type="EMBL" id="KAK0633035.1"/>
    </source>
</evidence>
<gene>
    <name evidence="3" type="ORF">B0T14DRAFT_51504</name>
</gene>
<reference evidence="3" key="1">
    <citation type="submission" date="2023-06" db="EMBL/GenBank/DDBJ databases">
        <title>Genome-scale phylogeny and comparative genomics of the fungal order Sordariales.</title>
        <authorList>
            <consortium name="Lawrence Berkeley National Laboratory"/>
            <person name="Hensen N."/>
            <person name="Bonometti L."/>
            <person name="Westerberg I."/>
            <person name="Brannstrom I.O."/>
            <person name="Guillou S."/>
            <person name="Cros-Aarteil S."/>
            <person name="Calhoun S."/>
            <person name="Haridas S."/>
            <person name="Kuo A."/>
            <person name="Mondo S."/>
            <person name="Pangilinan J."/>
            <person name="Riley R."/>
            <person name="Labutti K."/>
            <person name="Andreopoulos B."/>
            <person name="Lipzen A."/>
            <person name="Chen C."/>
            <person name="Yanf M."/>
            <person name="Daum C."/>
            <person name="Ng V."/>
            <person name="Clum A."/>
            <person name="Steindorff A."/>
            <person name="Ohm R."/>
            <person name="Martin F."/>
            <person name="Silar P."/>
            <person name="Natvig D."/>
            <person name="Lalanne C."/>
            <person name="Gautier V."/>
            <person name="Ament-Velasquez S.L."/>
            <person name="Kruys A."/>
            <person name="Hutchinson M.I."/>
            <person name="Powell A.J."/>
            <person name="Barry K."/>
            <person name="Miller A.N."/>
            <person name="Grigoriev I.V."/>
            <person name="Debuchy R."/>
            <person name="Gladieux P."/>
            <person name="Thoren M.H."/>
            <person name="Johannesson H."/>
        </authorList>
    </citation>
    <scope>NUCLEOTIDE SEQUENCE</scope>
    <source>
        <strain evidence="3">CBS 606.72</strain>
    </source>
</reference>
<sequence length="244" mass="26781">MSSNTPEPSAKRRRVEIANSTLKKPFKSPLINRPANVNVNGVASTPAPRAARAGVGRNSLFSTSSGSTKQDATSPSPLNLNSRTPDPRKRSTSPTEPPQPHRIKENANFNPFCDQFRKIQRETAARIRAVEAELEVLEQAVRIERESKAKRPEEEIDAELKELVGKWKGASRMAAEELFELIKGRVERMGGPKGIGLGKRGEGYYRGGDDDDDGKAEHEGEGDADGDGKEAEDESEDQVRLSMM</sequence>
<keyword evidence="1" id="KW-0175">Coiled coil</keyword>
<feature type="coiled-coil region" evidence="1">
    <location>
        <begin position="120"/>
        <end position="147"/>
    </location>
</feature>